<evidence type="ECO:0000313" key="2">
    <source>
        <dbReference type="Proteomes" id="UP000821865"/>
    </source>
</evidence>
<dbReference type="EMBL" id="CM023476">
    <property type="protein sequence ID" value="KAH7942067.1"/>
    <property type="molecule type" value="Genomic_DNA"/>
</dbReference>
<evidence type="ECO:0000313" key="1">
    <source>
        <dbReference type="EMBL" id="KAH7942067.1"/>
    </source>
</evidence>
<organism evidence="1 2">
    <name type="scientific">Dermacentor silvarum</name>
    <name type="common">Tick</name>
    <dbReference type="NCBI Taxonomy" id="543639"/>
    <lineage>
        <taxon>Eukaryota</taxon>
        <taxon>Metazoa</taxon>
        <taxon>Ecdysozoa</taxon>
        <taxon>Arthropoda</taxon>
        <taxon>Chelicerata</taxon>
        <taxon>Arachnida</taxon>
        <taxon>Acari</taxon>
        <taxon>Parasitiformes</taxon>
        <taxon>Ixodida</taxon>
        <taxon>Ixodoidea</taxon>
        <taxon>Ixodidae</taxon>
        <taxon>Rhipicephalinae</taxon>
        <taxon>Dermacentor</taxon>
    </lineage>
</organism>
<sequence length="202" mass="23957">MAFYKQQERSLGQIRKSWYMRPFQHPDIPEKYIMMKDFAVFEKMHKGFTLEEEEAHKYMFSQNGSLTGALNYYRAFNKDQDQLKKLPYRKINVTTVILWAVKDQFLTPRIATYNQKWLKNSKVVYYTRASHWVLRECPTEVNDHIRNFAMDEWEDVAPEERSLQAWKPSDNPCAVSMKAGKKKKPPSFAFLPPNAFVPNFAQ</sequence>
<accession>A0ACB8CH98</accession>
<keyword evidence="2" id="KW-1185">Reference proteome</keyword>
<comment type="caution">
    <text evidence="1">The sequence shown here is derived from an EMBL/GenBank/DDBJ whole genome shotgun (WGS) entry which is preliminary data.</text>
</comment>
<protein>
    <submittedName>
        <fullName evidence="1">Uncharacterized protein</fullName>
    </submittedName>
</protein>
<gene>
    <name evidence="1" type="ORF">HPB49_020154</name>
</gene>
<proteinExistence type="predicted"/>
<name>A0ACB8CH98_DERSI</name>
<dbReference type="Proteomes" id="UP000821865">
    <property type="component" value="Chromosome 7"/>
</dbReference>
<reference evidence="1" key="1">
    <citation type="submission" date="2020-05" db="EMBL/GenBank/DDBJ databases">
        <title>Large-scale comparative analyses of tick genomes elucidate their genetic diversity and vector capacities.</title>
        <authorList>
            <person name="Jia N."/>
            <person name="Wang J."/>
            <person name="Shi W."/>
            <person name="Du L."/>
            <person name="Sun Y."/>
            <person name="Zhan W."/>
            <person name="Jiang J."/>
            <person name="Wang Q."/>
            <person name="Zhang B."/>
            <person name="Ji P."/>
            <person name="Sakyi L.B."/>
            <person name="Cui X."/>
            <person name="Yuan T."/>
            <person name="Jiang B."/>
            <person name="Yang W."/>
            <person name="Lam T.T.-Y."/>
            <person name="Chang Q."/>
            <person name="Ding S."/>
            <person name="Wang X."/>
            <person name="Zhu J."/>
            <person name="Ruan X."/>
            <person name="Zhao L."/>
            <person name="Wei J."/>
            <person name="Que T."/>
            <person name="Du C."/>
            <person name="Cheng J."/>
            <person name="Dai P."/>
            <person name="Han X."/>
            <person name="Huang E."/>
            <person name="Gao Y."/>
            <person name="Liu J."/>
            <person name="Shao H."/>
            <person name="Ye R."/>
            <person name="Li L."/>
            <person name="Wei W."/>
            <person name="Wang X."/>
            <person name="Wang C."/>
            <person name="Yang T."/>
            <person name="Huo Q."/>
            <person name="Li W."/>
            <person name="Guo W."/>
            <person name="Chen H."/>
            <person name="Zhou L."/>
            <person name="Ni X."/>
            <person name="Tian J."/>
            <person name="Zhou Y."/>
            <person name="Sheng Y."/>
            <person name="Liu T."/>
            <person name="Pan Y."/>
            <person name="Xia L."/>
            <person name="Li J."/>
            <person name="Zhao F."/>
            <person name="Cao W."/>
        </authorList>
    </citation>
    <scope>NUCLEOTIDE SEQUENCE</scope>
    <source>
        <strain evidence="1">Dsil-2018</strain>
    </source>
</reference>